<evidence type="ECO:0000313" key="2">
    <source>
        <dbReference type="Proteomes" id="UP000433737"/>
    </source>
</evidence>
<accession>A0AAX3J582</accession>
<proteinExistence type="predicted"/>
<dbReference type="RefSeq" id="WP_159223535.1">
    <property type="nucleotide sequence ID" value="NZ_LR733469.1"/>
</dbReference>
<dbReference type="Proteomes" id="UP000433737">
    <property type="component" value="Unassembled WGS sequence"/>
</dbReference>
<sequence>MAEKYEVIKPWHGVKNGDVVQLEKLHPSLKSHVRKLSGTASAALVPATPSATSDKQTRKDAITKRLDELGIEYKGNLGADKLAELLPEGELEKLFPSAE</sequence>
<protein>
    <submittedName>
        <fullName evidence="1">Uncharacterized protein</fullName>
    </submittedName>
</protein>
<reference evidence="1 2" key="1">
    <citation type="submission" date="2019-10" db="EMBL/GenBank/DDBJ databases">
        <authorList>
            <person name="Karimi E."/>
        </authorList>
    </citation>
    <scope>NUCLEOTIDE SEQUENCE [LARGE SCALE GENOMIC DNA]</scope>
    <source>
        <strain evidence="1">Pantoea sp. 111</strain>
    </source>
</reference>
<dbReference type="AlphaFoldDB" id="A0AAX3J582"/>
<name>A0AAX3J582_9GAMM</name>
<gene>
    <name evidence="1" type="ORF">PANT111_170202</name>
</gene>
<comment type="caution">
    <text evidence="1">The sequence shown here is derived from an EMBL/GenBank/DDBJ whole genome shotgun (WGS) entry which is preliminary data.</text>
</comment>
<organism evidence="1 2">
    <name type="scientific">Pantoea brenneri</name>
    <dbReference type="NCBI Taxonomy" id="472694"/>
    <lineage>
        <taxon>Bacteria</taxon>
        <taxon>Pseudomonadati</taxon>
        <taxon>Pseudomonadota</taxon>
        <taxon>Gammaproteobacteria</taxon>
        <taxon>Enterobacterales</taxon>
        <taxon>Erwiniaceae</taxon>
        <taxon>Pantoea</taxon>
    </lineage>
</organism>
<dbReference type="EMBL" id="CABWMH010000009">
    <property type="protein sequence ID" value="VXB75729.1"/>
    <property type="molecule type" value="Genomic_DNA"/>
</dbReference>
<evidence type="ECO:0000313" key="1">
    <source>
        <dbReference type="EMBL" id="VXB75729.1"/>
    </source>
</evidence>